<dbReference type="AlphaFoldDB" id="A0A6N2ARC6"/>
<evidence type="ECO:0000256" key="3">
    <source>
        <dbReference type="ARBA" id="ARBA00022553"/>
    </source>
</evidence>
<keyword evidence="4" id="KW-0926">Vacuole</keyword>
<dbReference type="SUPFAM" id="SSF63829">
    <property type="entry name" value="Calcium-dependent phosphotriesterase"/>
    <property type="match status" value="1"/>
</dbReference>
<sequence>MTSTSIFLNPIFISLIIPVILGTVFYQLDSFDPVSYPTHALSTDPPILAPKRNNQVLRGSENIGVNQLLAPEDVAYDPESGVIYTACVDGWVKKVKVNESAADSTVEDWVFTGGRPLGLALGHHGEVIVADSDKGLLLNVTSEGEIKVLTEESEGLKLKLADAVDVAEDGIIYFSDASYKYNIEQYIYDFLEGRPHGRLLSYDPSTKQTKTLLSNLHFANGVAVSPDQNYVIFCETPLRKCKKYHIKGEKKGSVDMFVDNLPGFPDNIRYDGEGHYWIAFASENTYSWDLTLKYPFIRKIMAIMVKYVGQPKAEKNGGVLSVDLQGNPLEHYYDEDLTMVSSGIKIGDHLYCGSVKSPYILRLNLKQYPAVQTS</sequence>
<dbReference type="Gene3D" id="2.120.10.30">
    <property type="entry name" value="TolB, C-terminal domain"/>
    <property type="match status" value="1"/>
</dbReference>
<dbReference type="InterPro" id="IPR011042">
    <property type="entry name" value="6-blade_b-propeller_TolB-like"/>
</dbReference>
<dbReference type="GO" id="GO:0009753">
    <property type="term" value="P:response to jasmonic acid"/>
    <property type="evidence" value="ECO:0007669"/>
    <property type="project" value="UniProtKB-ARBA"/>
</dbReference>
<dbReference type="GO" id="GO:0012505">
    <property type="term" value="C:endomembrane system"/>
    <property type="evidence" value="ECO:0007669"/>
    <property type="project" value="TreeGrafter"/>
</dbReference>
<dbReference type="GO" id="GO:0005773">
    <property type="term" value="C:vacuole"/>
    <property type="evidence" value="ECO:0007669"/>
    <property type="project" value="UniProtKB-SubCell"/>
</dbReference>
<proteinExistence type="inferred from homology"/>
<evidence type="ECO:0000256" key="5">
    <source>
        <dbReference type="ARBA" id="ARBA00022729"/>
    </source>
</evidence>
<dbReference type="PANTHER" id="PTHR10426:SF88">
    <property type="entry name" value="ADIPOCYTE PLASMA MEMBRANE-ASSOCIATED PROTEIN HEMOMUCIN-RELATED"/>
    <property type="match status" value="1"/>
</dbReference>
<evidence type="ECO:0000256" key="7">
    <source>
        <dbReference type="SAM" id="Phobius"/>
    </source>
</evidence>
<dbReference type="Pfam" id="PF03088">
    <property type="entry name" value="Str_synth"/>
    <property type="match status" value="1"/>
</dbReference>
<comment type="subcellular location">
    <subcellularLocation>
        <location evidence="1">Vacuole</location>
    </subcellularLocation>
</comment>
<protein>
    <recommendedName>
        <fullName evidence="8">Strictosidine synthase conserved region domain-containing protein</fullName>
    </recommendedName>
</protein>
<keyword evidence="6" id="KW-0325">Glycoprotein</keyword>
<organism evidence="9">
    <name type="scientific">Solanum chilense</name>
    <name type="common">Tomato</name>
    <name type="synonym">Lycopersicon chilense</name>
    <dbReference type="NCBI Taxonomy" id="4083"/>
    <lineage>
        <taxon>Eukaryota</taxon>
        <taxon>Viridiplantae</taxon>
        <taxon>Streptophyta</taxon>
        <taxon>Embryophyta</taxon>
        <taxon>Tracheophyta</taxon>
        <taxon>Spermatophyta</taxon>
        <taxon>Magnoliopsida</taxon>
        <taxon>eudicotyledons</taxon>
        <taxon>Gunneridae</taxon>
        <taxon>Pentapetalae</taxon>
        <taxon>asterids</taxon>
        <taxon>lamiids</taxon>
        <taxon>Solanales</taxon>
        <taxon>Solanaceae</taxon>
        <taxon>Solanoideae</taxon>
        <taxon>Solaneae</taxon>
        <taxon>Solanum</taxon>
        <taxon>Solanum subgen. Lycopersicon</taxon>
    </lineage>
</organism>
<dbReference type="Pfam" id="PF20067">
    <property type="entry name" value="SSL_N"/>
    <property type="match status" value="1"/>
</dbReference>
<dbReference type="FunFam" id="2.120.10.30:FF:000073">
    <property type="entry name" value="Protein STRICTOSIDINE SYNTHASE-LIKE 6"/>
    <property type="match status" value="1"/>
</dbReference>
<reference evidence="9" key="1">
    <citation type="submission" date="2019-05" db="EMBL/GenBank/DDBJ databases">
        <title>The de novo reference genome and transcriptome assemblies of the wild tomato species Solanum chilense.</title>
        <authorList>
            <person name="Stam R."/>
            <person name="Nosenko T."/>
            <person name="Hoerger A.C."/>
            <person name="Stephan W."/>
            <person name="Seidel M.A."/>
            <person name="Kuhn J.M.M."/>
            <person name="Haberer G."/>
            <person name="Tellier A."/>
        </authorList>
    </citation>
    <scope>NUCLEOTIDE SEQUENCE</scope>
    <source>
        <tissue evidence="9">Mature leaves</tissue>
    </source>
</reference>
<name>A0A6N2ARC6_SOLCI</name>
<keyword evidence="7" id="KW-0812">Transmembrane</keyword>
<accession>A0A6N2ARC6</accession>
<evidence type="ECO:0000256" key="1">
    <source>
        <dbReference type="ARBA" id="ARBA00004116"/>
    </source>
</evidence>
<dbReference type="EMBL" id="RXGB01009942">
    <property type="protein sequence ID" value="TMW84084.1"/>
    <property type="molecule type" value="Genomic_DNA"/>
</dbReference>
<comment type="caution">
    <text evidence="9">The sequence shown here is derived from an EMBL/GenBank/DDBJ whole genome shotgun (WGS) entry which is preliminary data.</text>
</comment>
<dbReference type="PANTHER" id="PTHR10426">
    <property type="entry name" value="STRICTOSIDINE SYNTHASE-RELATED"/>
    <property type="match status" value="1"/>
</dbReference>
<evidence type="ECO:0000256" key="4">
    <source>
        <dbReference type="ARBA" id="ARBA00022554"/>
    </source>
</evidence>
<feature type="transmembrane region" description="Helical" evidence="7">
    <location>
        <begin position="7"/>
        <end position="28"/>
    </location>
</feature>
<feature type="domain" description="Strictosidine synthase conserved region" evidence="8">
    <location>
        <begin position="162"/>
        <end position="249"/>
    </location>
</feature>
<dbReference type="InterPro" id="IPR018119">
    <property type="entry name" value="Strictosidine_synth_cons-reg"/>
</dbReference>
<evidence type="ECO:0000313" key="9">
    <source>
        <dbReference type="EMBL" id="TMW84084.1"/>
    </source>
</evidence>
<evidence type="ECO:0000259" key="8">
    <source>
        <dbReference type="Pfam" id="PF03088"/>
    </source>
</evidence>
<keyword evidence="5" id="KW-0732">Signal</keyword>
<evidence type="ECO:0000256" key="2">
    <source>
        <dbReference type="ARBA" id="ARBA00009191"/>
    </source>
</evidence>
<comment type="similarity">
    <text evidence="2">Belongs to the strictosidine synthase family.</text>
</comment>
<gene>
    <name evidence="9" type="ORF">EJD97_025822</name>
</gene>
<keyword evidence="7" id="KW-1133">Transmembrane helix</keyword>
<keyword evidence="7" id="KW-0472">Membrane</keyword>
<evidence type="ECO:0000256" key="6">
    <source>
        <dbReference type="ARBA" id="ARBA00023180"/>
    </source>
</evidence>
<dbReference type="GO" id="GO:0016787">
    <property type="term" value="F:hydrolase activity"/>
    <property type="evidence" value="ECO:0007669"/>
    <property type="project" value="TreeGrafter"/>
</dbReference>
<keyword evidence="3" id="KW-0597">Phosphoprotein</keyword>